<protein>
    <submittedName>
        <fullName evidence="16">Transcription factor MYB97-like</fullName>
    </submittedName>
</protein>
<dbReference type="SUPFAM" id="SSF46689">
    <property type="entry name" value="Homeodomain-like"/>
    <property type="match status" value="1"/>
</dbReference>
<proteinExistence type="inferred from homology"/>
<feature type="domain" description="HTH myb-type" evidence="14">
    <location>
        <begin position="9"/>
        <end position="61"/>
    </location>
</feature>
<evidence type="ECO:0000259" key="14">
    <source>
        <dbReference type="PROSITE" id="PS51294"/>
    </source>
</evidence>
<evidence type="ECO:0000313" key="16">
    <source>
        <dbReference type="RefSeq" id="XP_031395988.1"/>
    </source>
</evidence>
<keyword evidence="11" id="KW-0687">Ribonucleoprotein</keyword>
<accession>A0A6P8DUW8</accession>
<dbReference type="InterPro" id="IPR036388">
    <property type="entry name" value="WH-like_DNA-bd_sf"/>
</dbReference>
<dbReference type="Pfam" id="PF00249">
    <property type="entry name" value="Myb_DNA-binding"/>
    <property type="match status" value="2"/>
</dbReference>
<dbReference type="GeneID" id="116207228"/>
<comment type="similarity">
    <text evidence="3">Belongs to the eukaryotic ribosomal protein eS10 family.</text>
</comment>
<feature type="domain" description="HTH myb-type" evidence="14">
    <location>
        <begin position="62"/>
        <end position="116"/>
    </location>
</feature>
<feature type="compositionally biased region" description="Basic and acidic residues" evidence="12">
    <location>
        <begin position="463"/>
        <end position="483"/>
    </location>
</feature>
<dbReference type="PANTHER" id="PTHR47997:SF31">
    <property type="entry name" value="MYB TRANSCRIPTION FACTOR"/>
    <property type="match status" value="1"/>
</dbReference>
<keyword evidence="6" id="KW-0689">Ribosomal protein</keyword>
<gene>
    <name evidence="16" type="primary">LOC116207228</name>
</gene>
<dbReference type="Gene3D" id="1.10.10.60">
    <property type="entry name" value="Homeodomain-like"/>
    <property type="match status" value="2"/>
</dbReference>
<keyword evidence="15" id="KW-1185">Reference proteome</keyword>
<dbReference type="FunFam" id="1.10.10.60:FF:000348">
    <property type="entry name" value="Transcription factor MYB26"/>
    <property type="match status" value="1"/>
</dbReference>
<dbReference type="SMART" id="SM00717">
    <property type="entry name" value="SANT"/>
    <property type="match status" value="2"/>
</dbReference>
<keyword evidence="9" id="KW-0804">Transcription</keyword>
<feature type="compositionally biased region" description="Polar residues" evidence="12">
    <location>
        <begin position="123"/>
        <end position="132"/>
    </location>
</feature>
<feature type="domain" description="Myb-like" evidence="13">
    <location>
        <begin position="9"/>
        <end position="61"/>
    </location>
</feature>
<dbReference type="PANTHER" id="PTHR47997">
    <property type="entry name" value="MYB DOMAIN PROTEIN 55"/>
    <property type="match status" value="1"/>
</dbReference>
<evidence type="ECO:0000256" key="1">
    <source>
        <dbReference type="ARBA" id="ARBA00004123"/>
    </source>
</evidence>
<evidence type="ECO:0000256" key="5">
    <source>
        <dbReference type="ARBA" id="ARBA00022737"/>
    </source>
</evidence>
<evidence type="ECO:0000256" key="2">
    <source>
        <dbReference type="ARBA" id="ARBA00004496"/>
    </source>
</evidence>
<evidence type="ECO:0000256" key="12">
    <source>
        <dbReference type="SAM" id="MobiDB-lite"/>
    </source>
</evidence>
<feature type="region of interest" description="Disordered" evidence="12">
    <location>
        <begin position="446"/>
        <end position="534"/>
    </location>
</feature>
<comment type="subcellular location">
    <subcellularLocation>
        <location evidence="2">Cytoplasm</location>
    </subcellularLocation>
    <subcellularLocation>
        <location evidence="1">Nucleus</location>
    </subcellularLocation>
</comment>
<keyword evidence="4" id="KW-0963">Cytoplasm</keyword>
<dbReference type="AlphaFoldDB" id="A0A6P8DUW8"/>
<dbReference type="GO" id="GO:0005737">
    <property type="term" value="C:cytoplasm"/>
    <property type="evidence" value="ECO:0007669"/>
    <property type="project" value="UniProtKB-SubCell"/>
</dbReference>
<dbReference type="PROSITE" id="PS50090">
    <property type="entry name" value="MYB_LIKE"/>
    <property type="match status" value="2"/>
</dbReference>
<evidence type="ECO:0000256" key="6">
    <source>
        <dbReference type="ARBA" id="ARBA00022980"/>
    </source>
</evidence>
<dbReference type="Proteomes" id="UP000515151">
    <property type="component" value="Chromosome 1"/>
</dbReference>
<dbReference type="FunFam" id="1.10.10.60:FF:000185">
    <property type="entry name" value="MYB transcription factor"/>
    <property type="match status" value="1"/>
</dbReference>
<evidence type="ECO:0000259" key="13">
    <source>
        <dbReference type="PROSITE" id="PS50090"/>
    </source>
</evidence>
<dbReference type="GO" id="GO:0005634">
    <property type="term" value="C:nucleus"/>
    <property type="evidence" value="ECO:0007669"/>
    <property type="project" value="UniProtKB-SubCell"/>
</dbReference>
<dbReference type="RefSeq" id="XP_031395988.1">
    <property type="nucleotide sequence ID" value="XM_031540128.1"/>
</dbReference>
<evidence type="ECO:0000313" key="15">
    <source>
        <dbReference type="Proteomes" id="UP000515151"/>
    </source>
</evidence>
<organism evidence="15 16">
    <name type="scientific">Punica granatum</name>
    <name type="common">Pomegranate</name>
    <dbReference type="NCBI Taxonomy" id="22663"/>
    <lineage>
        <taxon>Eukaryota</taxon>
        <taxon>Viridiplantae</taxon>
        <taxon>Streptophyta</taxon>
        <taxon>Embryophyta</taxon>
        <taxon>Tracheophyta</taxon>
        <taxon>Spermatophyta</taxon>
        <taxon>Magnoliopsida</taxon>
        <taxon>eudicotyledons</taxon>
        <taxon>Gunneridae</taxon>
        <taxon>Pentapetalae</taxon>
        <taxon>rosids</taxon>
        <taxon>malvids</taxon>
        <taxon>Myrtales</taxon>
        <taxon>Lythraceae</taxon>
        <taxon>Punica</taxon>
    </lineage>
</organism>
<feature type="compositionally biased region" description="Gly residues" evidence="12">
    <location>
        <begin position="509"/>
        <end position="525"/>
    </location>
</feature>
<dbReference type="CDD" id="cd00167">
    <property type="entry name" value="SANT"/>
    <property type="match status" value="2"/>
</dbReference>
<name>A0A6P8DUW8_PUNGR</name>
<dbReference type="Gene3D" id="1.10.10.10">
    <property type="entry name" value="Winged helix-like DNA-binding domain superfamily/Winged helix DNA-binding domain"/>
    <property type="match status" value="1"/>
</dbReference>
<dbReference type="GO" id="GO:0003677">
    <property type="term" value="F:DNA binding"/>
    <property type="evidence" value="ECO:0007669"/>
    <property type="project" value="UniProtKB-KW"/>
</dbReference>
<dbReference type="InterPro" id="IPR051953">
    <property type="entry name" value="Plant_SW-associated_TFs"/>
</dbReference>
<dbReference type="PROSITE" id="PS51294">
    <property type="entry name" value="HTH_MYB"/>
    <property type="match status" value="2"/>
</dbReference>
<dbReference type="OrthoDB" id="2143914at2759"/>
<keyword evidence="5" id="KW-0677">Repeat</keyword>
<dbReference type="InterPro" id="IPR001005">
    <property type="entry name" value="SANT/Myb"/>
</dbReference>
<evidence type="ECO:0000256" key="10">
    <source>
        <dbReference type="ARBA" id="ARBA00023242"/>
    </source>
</evidence>
<dbReference type="FunFam" id="1.10.10.10:FF:000025">
    <property type="entry name" value="40S ribosomal protein S10"/>
    <property type="match status" value="1"/>
</dbReference>
<keyword evidence="8" id="KW-0238">DNA-binding</keyword>
<feature type="compositionally biased region" description="Gly residues" evidence="12">
    <location>
        <begin position="484"/>
        <end position="493"/>
    </location>
</feature>
<dbReference type="Pfam" id="PF03501">
    <property type="entry name" value="S10_plectin"/>
    <property type="match status" value="1"/>
</dbReference>
<keyword evidence="7" id="KW-0805">Transcription regulation</keyword>
<sequence length="534" mass="59164">MGHHSCCNQQKVKRGLWSPEEDEKLIRYITTHGYGCWSEVPEKAGLQRCGKSCRLRWINYLRPDIRRGRFTPEEEKLIISLHGVVGNRWAHIASHLPGRTDNEIKNYWNSWIKKKIRKPSSVPPASTTGPSTNEHHHQHSNSAPNQLADFSVLDMTPKTVTVHQETTLFSPSTTCPLFMFDTTSSLEEITDGNTNNGQAELYCDNNAGLSSGAWHHLGQYHGQALTTTQPPFTSGLDVNYLPPLIDNVENMVVPIGVQSCGMDEGGEVALECLQRQELNEWVDSQQCSNFLFWDNVEGQVLGGEGIGPQASSNMGGHQLSSFPSSLLNSHRDWNSSESSLPVAANNCAPLHLDSTMIIPEKNRREISKYLFQEGVCYAKKDYNLAKHPEIDVPNLQVIKLMQSFKSKEYVRETFAWMHYYWYLTNDGIEFLRTYLNLPSEIVPATLKKQARPAGRPMGGPPGDRPRGPSRFEGERRFGDREGYRGGPRGPGGDFGDKGGAPADYRPSFGGPGGRPGFGRGGGGYGAASASSDLP</sequence>
<dbReference type="InterPro" id="IPR005326">
    <property type="entry name" value="Plectin_eS10_N"/>
</dbReference>
<dbReference type="GO" id="GO:0005840">
    <property type="term" value="C:ribosome"/>
    <property type="evidence" value="ECO:0007669"/>
    <property type="project" value="UniProtKB-KW"/>
</dbReference>
<evidence type="ECO:0000256" key="7">
    <source>
        <dbReference type="ARBA" id="ARBA00023015"/>
    </source>
</evidence>
<evidence type="ECO:0000256" key="11">
    <source>
        <dbReference type="ARBA" id="ARBA00023274"/>
    </source>
</evidence>
<evidence type="ECO:0000256" key="9">
    <source>
        <dbReference type="ARBA" id="ARBA00023163"/>
    </source>
</evidence>
<dbReference type="GO" id="GO:1990904">
    <property type="term" value="C:ribonucleoprotein complex"/>
    <property type="evidence" value="ECO:0007669"/>
    <property type="project" value="UniProtKB-KW"/>
</dbReference>
<evidence type="ECO:0000256" key="8">
    <source>
        <dbReference type="ARBA" id="ARBA00023125"/>
    </source>
</evidence>
<feature type="compositionally biased region" description="Low complexity" evidence="12">
    <location>
        <begin position="499"/>
        <end position="508"/>
    </location>
</feature>
<dbReference type="InterPro" id="IPR009057">
    <property type="entry name" value="Homeodomain-like_sf"/>
</dbReference>
<reference evidence="15" key="1">
    <citation type="journal article" date="2020" name="Plant Biotechnol. J.">
        <title>The pomegranate (Punica granatum L.) draft genome dissects genetic divergence between soft- and hard-seeded cultivars.</title>
        <authorList>
            <person name="Luo X."/>
            <person name="Li H."/>
            <person name="Wu Z."/>
            <person name="Yao W."/>
            <person name="Zhao P."/>
            <person name="Cao D."/>
            <person name="Yu H."/>
            <person name="Li K."/>
            <person name="Poudel K."/>
            <person name="Zhao D."/>
            <person name="Zhang F."/>
            <person name="Xia X."/>
            <person name="Chen L."/>
            <person name="Wang Q."/>
            <person name="Jing D."/>
            <person name="Cao S."/>
        </authorList>
    </citation>
    <scope>NUCLEOTIDE SEQUENCE [LARGE SCALE GENOMIC DNA]</scope>
    <source>
        <strain evidence="15">cv. Tunisia</strain>
    </source>
</reference>
<feature type="region of interest" description="Disordered" evidence="12">
    <location>
        <begin position="118"/>
        <end position="144"/>
    </location>
</feature>
<evidence type="ECO:0000256" key="3">
    <source>
        <dbReference type="ARBA" id="ARBA00007278"/>
    </source>
</evidence>
<dbReference type="InterPro" id="IPR017930">
    <property type="entry name" value="Myb_dom"/>
</dbReference>
<evidence type="ECO:0000256" key="4">
    <source>
        <dbReference type="ARBA" id="ARBA00022490"/>
    </source>
</evidence>
<feature type="domain" description="Myb-like" evidence="13">
    <location>
        <begin position="62"/>
        <end position="112"/>
    </location>
</feature>
<reference evidence="16" key="2">
    <citation type="submission" date="2025-08" db="UniProtKB">
        <authorList>
            <consortium name="RefSeq"/>
        </authorList>
    </citation>
    <scope>IDENTIFICATION</scope>
    <source>
        <tissue evidence="16">Leaf</tissue>
    </source>
</reference>
<keyword evidence="10" id="KW-0539">Nucleus</keyword>